<feature type="DNA-binding region" description="H-T-H motif" evidence="4">
    <location>
        <begin position="38"/>
        <end position="57"/>
    </location>
</feature>
<evidence type="ECO:0000313" key="6">
    <source>
        <dbReference type="EMBL" id="PMD05391.1"/>
    </source>
</evidence>
<evidence type="ECO:0000256" key="2">
    <source>
        <dbReference type="ARBA" id="ARBA00023125"/>
    </source>
</evidence>
<dbReference type="InterPro" id="IPR009057">
    <property type="entry name" value="Homeodomain-like_sf"/>
</dbReference>
<sequence>MVTSDKGISRQHAKAQRREAIMESAKVLFARHGFLAVSIDDIGHGAGVSGPAVYRHFPSKEAILSELLVGISNYLKAGGGHIVENWKAPSSKDILIKLIDFHLTFAVTESELIRIHDRDLGSLPVDGQNRVRALQRAYVDRWVSVVTAMSDLTRDEATVRVHAIFGMLNSTPYVVRRKPEEVIRQQLRRAALASLEIDPDA</sequence>
<dbReference type="RefSeq" id="WP_102238426.1">
    <property type="nucleotide sequence ID" value="NZ_PNHK01000002.1"/>
</dbReference>
<dbReference type="AlphaFoldDB" id="A0A2N6VML9"/>
<dbReference type="FunFam" id="1.10.10.60:FF:000141">
    <property type="entry name" value="TetR family transcriptional regulator"/>
    <property type="match status" value="1"/>
</dbReference>
<dbReference type="Pfam" id="PF00440">
    <property type="entry name" value="TetR_N"/>
    <property type="match status" value="1"/>
</dbReference>
<dbReference type="PROSITE" id="PS01081">
    <property type="entry name" value="HTH_TETR_1"/>
    <property type="match status" value="1"/>
</dbReference>
<dbReference type="PROSITE" id="PS50977">
    <property type="entry name" value="HTH_TETR_2"/>
    <property type="match status" value="1"/>
</dbReference>
<dbReference type="EMBL" id="PNHK01000002">
    <property type="protein sequence ID" value="PMD05391.1"/>
    <property type="molecule type" value="Genomic_DNA"/>
</dbReference>
<feature type="domain" description="HTH tetR-type" evidence="5">
    <location>
        <begin position="15"/>
        <end position="75"/>
    </location>
</feature>
<dbReference type="SUPFAM" id="SSF46689">
    <property type="entry name" value="Homeodomain-like"/>
    <property type="match status" value="1"/>
</dbReference>
<dbReference type="OrthoDB" id="9179041at2"/>
<accession>A0A2N6VML9</accession>
<dbReference type="PANTHER" id="PTHR30055:SF237">
    <property type="entry name" value="TRANSCRIPTIONAL REPRESSOR MCE3R"/>
    <property type="match status" value="1"/>
</dbReference>
<dbReference type="InterPro" id="IPR050109">
    <property type="entry name" value="HTH-type_TetR-like_transc_reg"/>
</dbReference>
<dbReference type="GO" id="GO:0000976">
    <property type="term" value="F:transcription cis-regulatory region binding"/>
    <property type="evidence" value="ECO:0007669"/>
    <property type="project" value="TreeGrafter"/>
</dbReference>
<dbReference type="GO" id="GO:0003700">
    <property type="term" value="F:DNA-binding transcription factor activity"/>
    <property type="evidence" value="ECO:0007669"/>
    <property type="project" value="TreeGrafter"/>
</dbReference>
<organism evidence="6 7">
    <name type="scientific">Brevibacterium paucivorans</name>
    <dbReference type="NCBI Taxonomy" id="170994"/>
    <lineage>
        <taxon>Bacteria</taxon>
        <taxon>Bacillati</taxon>
        <taxon>Actinomycetota</taxon>
        <taxon>Actinomycetes</taxon>
        <taxon>Micrococcales</taxon>
        <taxon>Brevibacteriaceae</taxon>
        <taxon>Brevibacterium</taxon>
    </lineage>
</organism>
<dbReference type="Gene3D" id="1.10.10.60">
    <property type="entry name" value="Homeodomain-like"/>
    <property type="match status" value="1"/>
</dbReference>
<evidence type="ECO:0000259" key="5">
    <source>
        <dbReference type="PROSITE" id="PS50977"/>
    </source>
</evidence>
<name>A0A2N6VML9_9MICO</name>
<proteinExistence type="predicted"/>
<dbReference type="Gene3D" id="1.10.357.10">
    <property type="entry name" value="Tetracycline Repressor, domain 2"/>
    <property type="match status" value="1"/>
</dbReference>
<dbReference type="PRINTS" id="PR00455">
    <property type="entry name" value="HTHTETR"/>
</dbReference>
<dbReference type="Proteomes" id="UP000235598">
    <property type="component" value="Unassembled WGS sequence"/>
</dbReference>
<evidence type="ECO:0000256" key="1">
    <source>
        <dbReference type="ARBA" id="ARBA00023015"/>
    </source>
</evidence>
<keyword evidence="2 4" id="KW-0238">DNA-binding</keyword>
<keyword evidence="1" id="KW-0805">Transcription regulation</keyword>
<keyword evidence="3" id="KW-0804">Transcription</keyword>
<dbReference type="GO" id="GO:0045892">
    <property type="term" value="P:negative regulation of DNA-templated transcription"/>
    <property type="evidence" value="ECO:0007669"/>
    <property type="project" value="UniProtKB-ARBA"/>
</dbReference>
<dbReference type="Pfam" id="PF17932">
    <property type="entry name" value="TetR_C_24"/>
    <property type="match status" value="1"/>
</dbReference>
<gene>
    <name evidence="6" type="ORF">CJ199_05065</name>
</gene>
<reference evidence="6 7" key="1">
    <citation type="submission" date="2017-09" db="EMBL/GenBank/DDBJ databases">
        <title>Bacterial strain isolated from the female urinary microbiota.</title>
        <authorList>
            <person name="Thomas-White K."/>
            <person name="Kumar N."/>
            <person name="Forster S."/>
            <person name="Putonti C."/>
            <person name="Lawley T."/>
            <person name="Wolfe A.J."/>
        </authorList>
    </citation>
    <scope>NUCLEOTIDE SEQUENCE [LARGE SCALE GENOMIC DNA]</scope>
    <source>
        <strain evidence="6 7">UMB1301</strain>
    </source>
</reference>
<evidence type="ECO:0000313" key="7">
    <source>
        <dbReference type="Proteomes" id="UP000235598"/>
    </source>
</evidence>
<evidence type="ECO:0000256" key="3">
    <source>
        <dbReference type="ARBA" id="ARBA00023163"/>
    </source>
</evidence>
<protein>
    <submittedName>
        <fullName evidence="6">TetR family transcriptional regulator</fullName>
    </submittedName>
</protein>
<dbReference type="PANTHER" id="PTHR30055">
    <property type="entry name" value="HTH-TYPE TRANSCRIPTIONAL REGULATOR RUTR"/>
    <property type="match status" value="1"/>
</dbReference>
<dbReference type="InterPro" id="IPR023772">
    <property type="entry name" value="DNA-bd_HTH_TetR-type_CS"/>
</dbReference>
<evidence type="ECO:0000256" key="4">
    <source>
        <dbReference type="PROSITE-ProRule" id="PRU00335"/>
    </source>
</evidence>
<dbReference type="InterPro" id="IPR001647">
    <property type="entry name" value="HTH_TetR"/>
</dbReference>
<dbReference type="InterPro" id="IPR041490">
    <property type="entry name" value="KstR2_TetR_C"/>
</dbReference>
<comment type="caution">
    <text evidence="6">The sequence shown here is derived from an EMBL/GenBank/DDBJ whole genome shotgun (WGS) entry which is preliminary data.</text>
</comment>